<feature type="transmembrane region" description="Helical" evidence="5">
    <location>
        <begin position="54"/>
        <end position="75"/>
    </location>
</feature>
<evidence type="ECO:0000256" key="5">
    <source>
        <dbReference type="SAM" id="Phobius"/>
    </source>
</evidence>
<gene>
    <name evidence="7" type="ORF">GCM10023335_43040</name>
</gene>
<dbReference type="InterPro" id="IPR013525">
    <property type="entry name" value="ABC2_TM"/>
</dbReference>
<evidence type="ECO:0000313" key="7">
    <source>
        <dbReference type="EMBL" id="GAA5016888.1"/>
    </source>
</evidence>
<comment type="subcellular location">
    <subcellularLocation>
        <location evidence="1">Membrane</location>
        <topology evidence="1">Multi-pass membrane protein</topology>
    </subcellularLocation>
</comment>
<dbReference type="PANTHER" id="PTHR43027">
    <property type="entry name" value="DOXORUBICIN RESISTANCE ABC TRANSPORTER PERMEASE PROTEIN DRRC-RELATED"/>
    <property type="match status" value="1"/>
</dbReference>
<accession>A0ABP9J3M2</accession>
<organism evidence="7 8">
    <name type="scientific">Streptomyces siamensis</name>
    <dbReference type="NCBI Taxonomy" id="1274986"/>
    <lineage>
        <taxon>Bacteria</taxon>
        <taxon>Bacillati</taxon>
        <taxon>Actinomycetota</taxon>
        <taxon>Actinomycetes</taxon>
        <taxon>Kitasatosporales</taxon>
        <taxon>Streptomycetaceae</taxon>
        <taxon>Streptomyces</taxon>
    </lineage>
</organism>
<evidence type="ECO:0000256" key="2">
    <source>
        <dbReference type="ARBA" id="ARBA00022692"/>
    </source>
</evidence>
<evidence type="ECO:0000259" key="6">
    <source>
        <dbReference type="Pfam" id="PF01061"/>
    </source>
</evidence>
<feature type="domain" description="ABC-2 type transporter transmembrane" evidence="6">
    <location>
        <begin position="16"/>
        <end position="206"/>
    </location>
</feature>
<sequence length="255" mass="26829">MSGALWMFVTAFRMEQRAMQRNPLLLVNSGMLPAVFLVIAVETGSADPESATELVVAVMLTALWGSTVWMSGGVLRRERSFGTLARCVSGVWSPYLVLLGKSLGATVTSVGAILLSTGVTAAALGLPLSMSHPAWIVLSLLVLVCSGTALGALVSCLFLVTRNGLVWSHALMYPVFAVGGLLIPTDALPAWLRWAPDVLSLHWIKSCLVDGATGGITAAPLGLATLLTLGYFLAAGFAYHRSVETSRKEGTLDLA</sequence>
<feature type="transmembrane region" description="Helical" evidence="5">
    <location>
        <begin position="95"/>
        <end position="115"/>
    </location>
</feature>
<dbReference type="Proteomes" id="UP001501759">
    <property type="component" value="Unassembled WGS sequence"/>
</dbReference>
<evidence type="ECO:0000256" key="1">
    <source>
        <dbReference type="ARBA" id="ARBA00004141"/>
    </source>
</evidence>
<feature type="transmembrane region" description="Helical" evidence="5">
    <location>
        <begin position="171"/>
        <end position="192"/>
    </location>
</feature>
<evidence type="ECO:0000256" key="3">
    <source>
        <dbReference type="ARBA" id="ARBA00022989"/>
    </source>
</evidence>
<proteinExistence type="predicted"/>
<comment type="caution">
    <text evidence="7">The sequence shown here is derived from an EMBL/GenBank/DDBJ whole genome shotgun (WGS) entry which is preliminary data.</text>
</comment>
<feature type="transmembrane region" description="Helical" evidence="5">
    <location>
        <begin position="135"/>
        <end position="159"/>
    </location>
</feature>
<protein>
    <recommendedName>
        <fullName evidence="6">ABC-2 type transporter transmembrane domain-containing protein</fullName>
    </recommendedName>
</protein>
<dbReference type="InterPro" id="IPR052902">
    <property type="entry name" value="ABC-2_transporter"/>
</dbReference>
<dbReference type="Pfam" id="PF01061">
    <property type="entry name" value="ABC2_membrane"/>
    <property type="match status" value="1"/>
</dbReference>
<dbReference type="RefSeq" id="WP_345651488.1">
    <property type="nucleotide sequence ID" value="NZ_BAABKB010000016.1"/>
</dbReference>
<name>A0ABP9J3M2_9ACTN</name>
<evidence type="ECO:0000256" key="4">
    <source>
        <dbReference type="ARBA" id="ARBA00023136"/>
    </source>
</evidence>
<keyword evidence="4 5" id="KW-0472">Membrane</keyword>
<feature type="transmembrane region" description="Helical" evidence="5">
    <location>
        <begin position="212"/>
        <end position="239"/>
    </location>
</feature>
<dbReference type="PANTHER" id="PTHR43027:SF1">
    <property type="entry name" value="DOXORUBICIN RESISTANCE ABC TRANSPORTER PERMEASE PROTEIN DRRC-RELATED"/>
    <property type="match status" value="1"/>
</dbReference>
<feature type="transmembrane region" description="Helical" evidence="5">
    <location>
        <begin position="23"/>
        <end position="42"/>
    </location>
</feature>
<keyword evidence="2 5" id="KW-0812">Transmembrane</keyword>
<keyword evidence="8" id="KW-1185">Reference proteome</keyword>
<keyword evidence="3 5" id="KW-1133">Transmembrane helix</keyword>
<dbReference type="EMBL" id="BAABKB010000016">
    <property type="protein sequence ID" value="GAA5016888.1"/>
    <property type="molecule type" value="Genomic_DNA"/>
</dbReference>
<reference evidence="8" key="1">
    <citation type="journal article" date="2019" name="Int. J. Syst. Evol. Microbiol.">
        <title>The Global Catalogue of Microorganisms (GCM) 10K type strain sequencing project: providing services to taxonomists for standard genome sequencing and annotation.</title>
        <authorList>
            <consortium name="The Broad Institute Genomics Platform"/>
            <consortium name="The Broad Institute Genome Sequencing Center for Infectious Disease"/>
            <person name="Wu L."/>
            <person name="Ma J."/>
        </authorList>
    </citation>
    <scope>NUCLEOTIDE SEQUENCE [LARGE SCALE GENOMIC DNA]</scope>
    <source>
        <strain evidence="8">JCM 18409</strain>
    </source>
</reference>
<evidence type="ECO:0000313" key="8">
    <source>
        <dbReference type="Proteomes" id="UP001501759"/>
    </source>
</evidence>